<gene>
    <name evidence="2" type="ORF">BEN47_08595</name>
</gene>
<dbReference type="Proteomes" id="UP000176294">
    <property type="component" value="Unassembled WGS sequence"/>
</dbReference>
<keyword evidence="3" id="KW-1185">Reference proteome</keyword>
<reference evidence="2 3" key="1">
    <citation type="submission" date="2016-08" db="EMBL/GenBank/DDBJ databases">
        <title>Hymenobacter coccineus sp. nov., Hymenobacter lapidarius sp. nov. and Hymenobacter glacialis sp. nov., isolated from Antarctic soil.</title>
        <authorList>
            <person name="Sedlacek I."/>
            <person name="Kralova S."/>
            <person name="Kyrova K."/>
            <person name="Maslanova I."/>
            <person name="Stankova E."/>
            <person name="Vrbovska V."/>
            <person name="Nemec M."/>
            <person name="Bartak M."/>
            <person name="Svec P."/>
            <person name="Busse H.-J."/>
            <person name="Pantucek R."/>
        </authorList>
    </citation>
    <scope>NUCLEOTIDE SEQUENCE [LARGE SCALE GENOMIC DNA]</scope>
    <source>
        <strain evidence="2 3">CCM 8643</strain>
    </source>
</reference>
<feature type="transmembrane region" description="Helical" evidence="1">
    <location>
        <begin position="305"/>
        <end position="325"/>
    </location>
</feature>
<proteinExistence type="predicted"/>
<feature type="transmembrane region" description="Helical" evidence="1">
    <location>
        <begin position="212"/>
        <end position="235"/>
    </location>
</feature>
<dbReference type="STRING" id="1908237.BEN47_08595"/>
<keyword evidence="1" id="KW-0812">Transmembrane</keyword>
<dbReference type="RefSeq" id="WP_125921460.1">
    <property type="nucleotide sequence ID" value="NZ_MDZB01000055.1"/>
</dbReference>
<feature type="transmembrane region" description="Helical" evidence="1">
    <location>
        <begin position="17"/>
        <end position="33"/>
    </location>
</feature>
<dbReference type="AlphaFoldDB" id="A0A1G1TD59"/>
<feature type="transmembrane region" description="Helical" evidence="1">
    <location>
        <begin position="170"/>
        <end position="192"/>
    </location>
</feature>
<organism evidence="2 3">
    <name type="scientific">Hymenobacter lapidarius</name>
    <dbReference type="NCBI Taxonomy" id="1908237"/>
    <lineage>
        <taxon>Bacteria</taxon>
        <taxon>Pseudomonadati</taxon>
        <taxon>Bacteroidota</taxon>
        <taxon>Cytophagia</taxon>
        <taxon>Cytophagales</taxon>
        <taxon>Hymenobacteraceae</taxon>
        <taxon>Hymenobacter</taxon>
    </lineage>
</organism>
<dbReference type="OrthoDB" id="868283at2"/>
<keyword evidence="1" id="KW-0472">Membrane</keyword>
<evidence type="ECO:0000313" key="3">
    <source>
        <dbReference type="Proteomes" id="UP000176294"/>
    </source>
</evidence>
<feature type="transmembrane region" description="Helical" evidence="1">
    <location>
        <begin position="85"/>
        <end position="108"/>
    </location>
</feature>
<evidence type="ECO:0000313" key="2">
    <source>
        <dbReference type="EMBL" id="OGX88790.1"/>
    </source>
</evidence>
<dbReference type="EMBL" id="MDZB01000055">
    <property type="protein sequence ID" value="OGX88790.1"/>
    <property type="molecule type" value="Genomic_DNA"/>
</dbReference>
<evidence type="ECO:0008006" key="4">
    <source>
        <dbReference type="Google" id="ProtNLM"/>
    </source>
</evidence>
<feature type="transmembrane region" description="Helical" evidence="1">
    <location>
        <begin position="352"/>
        <end position="370"/>
    </location>
</feature>
<accession>A0A1G1TD59</accession>
<keyword evidence="1" id="KW-1133">Transmembrane helix</keyword>
<comment type="caution">
    <text evidence="2">The sequence shown here is derived from an EMBL/GenBank/DDBJ whole genome shotgun (WGS) entry which is preliminary data.</text>
</comment>
<sequence>MQPLAATNNEQPAPSRSLWLLGALLAVAGLRLWRLPEAGPPDFDSVLNWQIVQQVAHGDFANLFQHGSPGFFLLYAPVALFTRDFLVFQTINALMGVVALGFFCGWVSQRSQLAGPETAALAALAGTSLLLTFAGRDFTMNAVDLLVFARLLRSHFQRLQRPSATAILRVAGWLALGLCFDYKFLFAVPILGVLELGQADGLWRQRGTWGRVLLVLLVPFVALGALGVAAGLPWYRWLAFYVRVVVPAAANPAGRQLTLDLDLLYYFRYLLRYESPLLLAGLVVAAWQVWRSLQAGTSWRVLPTALLPYLLVWAVCLVGGMSLLVKAPRGLLFAYTPLAALVVLSMRRVVPGWALVGGVLVAVGLNLRLIQSELLAPLPSPYAKVGAWLQAHGATKVASTVGLGLAPYLDANQRLTVVYDERELASLRRQGYQYVLLDGYWRVAGVHRFDSLRRQLPVAAWPAPQLHSPLLFLEHSEYTGLGFERTLAAARRATADTLALRLYRLQ</sequence>
<evidence type="ECO:0000256" key="1">
    <source>
        <dbReference type="SAM" id="Phobius"/>
    </source>
</evidence>
<protein>
    <recommendedName>
        <fullName evidence="4">Glycosyltransferase RgtA/B/C/D-like domain-containing protein</fullName>
    </recommendedName>
</protein>
<feature type="transmembrane region" description="Helical" evidence="1">
    <location>
        <begin position="276"/>
        <end position="293"/>
    </location>
</feature>
<name>A0A1G1TD59_9BACT</name>